<dbReference type="Proteomes" id="UP001233999">
    <property type="component" value="Unassembled WGS sequence"/>
</dbReference>
<keyword evidence="2" id="KW-1185">Reference proteome</keyword>
<dbReference type="AlphaFoldDB" id="A0AAD8EFA5"/>
<accession>A0AAD8EFA5</accession>
<comment type="caution">
    <text evidence="1">The sequence shown here is derived from an EMBL/GenBank/DDBJ whole genome shotgun (WGS) entry which is preliminary data.</text>
</comment>
<gene>
    <name evidence="1" type="ORF">L9F63_018255</name>
</gene>
<sequence length="264" mass="29175">EHLGGRVNCSLTTNASCVVLPRRRVAGVTDYDHRELNICSSSSLVSPVARNLKQKAAKKHNMYKYEDILTVLLPHLSERDSLTNVPPPGNGEANVSATIRNMMAEALQDFGYTVYEEVDGVATNANPTIRFETHSCKPELHTDEKPEQNLVDDTSQLQLRLSAFSTPKKQIEIPAKSQVLSLYTVNMQEVASDVPCAKRLRTFSSNGLLHKFMSTDVLSNPVRCYKTSVVDAASTRARLDSPQGAGSARRLSVARRLLIHQLQT</sequence>
<feature type="non-terminal residue" evidence="1">
    <location>
        <position position="264"/>
    </location>
</feature>
<name>A0AAD8EFA5_DIPPU</name>
<dbReference type="EMBL" id="JASPKZ010005685">
    <property type="protein sequence ID" value="KAJ9588385.1"/>
    <property type="molecule type" value="Genomic_DNA"/>
</dbReference>
<evidence type="ECO:0000313" key="1">
    <source>
        <dbReference type="EMBL" id="KAJ9588385.1"/>
    </source>
</evidence>
<reference evidence="1" key="2">
    <citation type="submission" date="2023-05" db="EMBL/GenBank/DDBJ databases">
        <authorList>
            <person name="Fouks B."/>
        </authorList>
    </citation>
    <scope>NUCLEOTIDE SEQUENCE</scope>
    <source>
        <strain evidence="1">Stay&amp;Tobe</strain>
        <tissue evidence="1">Testes</tissue>
    </source>
</reference>
<protein>
    <submittedName>
        <fullName evidence="1">Uncharacterized protein</fullName>
    </submittedName>
</protein>
<reference evidence="1" key="1">
    <citation type="journal article" date="2023" name="IScience">
        <title>Live-bearing cockroach genome reveals convergent evolutionary mechanisms linked to viviparity in insects and beyond.</title>
        <authorList>
            <person name="Fouks B."/>
            <person name="Harrison M.C."/>
            <person name="Mikhailova A.A."/>
            <person name="Marchal E."/>
            <person name="English S."/>
            <person name="Carruthers M."/>
            <person name="Jennings E.C."/>
            <person name="Chiamaka E.L."/>
            <person name="Frigard R.A."/>
            <person name="Pippel M."/>
            <person name="Attardo G.M."/>
            <person name="Benoit J.B."/>
            <person name="Bornberg-Bauer E."/>
            <person name="Tobe S.S."/>
        </authorList>
    </citation>
    <scope>NUCLEOTIDE SEQUENCE</scope>
    <source>
        <strain evidence="1">Stay&amp;Tobe</strain>
    </source>
</reference>
<proteinExistence type="predicted"/>
<evidence type="ECO:0000313" key="2">
    <source>
        <dbReference type="Proteomes" id="UP001233999"/>
    </source>
</evidence>
<feature type="non-terminal residue" evidence="1">
    <location>
        <position position="1"/>
    </location>
</feature>
<organism evidence="1 2">
    <name type="scientific">Diploptera punctata</name>
    <name type="common">Pacific beetle cockroach</name>
    <dbReference type="NCBI Taxonomy" id="6984"/>
    <lineage>
        <taxon>Eukaryota</taxon>
        <taxon>Metazoa</taxon>
        <taxon>Ecdysozoa</taxon>
        <taxon>Arthropoda</taxon>
        <taxon>Hexapoda</taxon>
        <taxon>Insecta</taxon>
        <taxon>Pterygota</taxon>
        <taxon>Neoptera</taxon>
        <taxon>Polyneoptera</taxon>
        <taxon>Dictyoptera</taxon>
        <taxon>Blattodea</taxon>
        <taxon>Blaberoidea</taxon>
        <taxon>Blaberidae</taxon>
        <taxon>Diplopterinae</taxon>
        <taxon>Diploptera</taxon>
    </lineage>
</organism>